<dbReference type="Gene3D" id="3.30.470.10">
    <property type="match status" value="1"/>
</dbReference>
<dbReference type="Proteomes" id="UP000707731">
    <property type="component" value="Unassembled WGS sequence"/>
</dbReference>
<sequence>MELNGLPVTVDQLKALALVNYGHFTSIRVEGHAGARGLSLHLDRLTRDCREVFGVELDPDRVRSLIRHALNGTDKAVVLRITVYDPALELGRPAAAADPHILVTFREAGTVPLGPLALQSAVYSRDLARVKHIGLFGALHQRRAAQLNGFDDVVFTTPEGAISEIATSNIGFIDEEGRLIWPRADVLPGTTMRLISQALDEDVNTSPITLSQLGDFAAVVATNAAVGVRAVHRIDDARWPVDHQVIDHIRKEYEAIPPERI</sequence>
<proteinExistence type="predicted"/>
<evidence type="ECO:0000313" key="1">
    <source>
        <dbReference type="EMBL" id="MBF6358272.1"/>
    </source>
</evidence>
<organism evidence="1 2">
    <name type="scientific">Nocardia higoensis</name>
    <dbReference type="NCBI Taxonomy" id="228599"/>
    <lineage>
        <taxon>Bacteria</taxon>
        <taxon>Bacillati</taxon>
        <taxon>Actinomycetota</taxon>
        <taxon>Actinomycetes</taxon>
        <taxon>Mycobacteriales</taxon>
        <taxon>Nocardiaceae</taxon>
        <taxon>Nocardia</taxon>
    </lineage>
</organism>
<dbReference type="Gene3D" id="3.20.10.10">
    <property type="entry name" value="D-amino Acid Aminotransferase, subunit A, domain 2"/>
    <property type="match status" value="1"/>
</dbReference>
<dbReference type="EMBL" id="JADLQN010000011">
    <property type="protein sequence ID" value="MBF6358272.1"/>
    <property type="molecule type" value="Genomic_DNA"/>
</dbReference>
<name>A0ABS0DIJ8_9NOCA</name>
<protein>
    <submittedName>
        <fullName evidence="1">Aminotransferase class IV family protein</fullName>
    </submittedName>
</protein>
<dbReference type="Pfam" id="PF01063">
    <property type="entry name" value="Aminotran_4"/>
    <property type="match status" value="1"/>
</dbReference>
<keyword evidence="1" id="KW-0808">Transferase</keyword>
<dbReference type="InterPro" id="IPR036038">
    <property type="entry name" value="Aminotransferase-like"/>
</dbReference>
<evidence type="ECO:0000313" key="2">
    <source>
        <dbReference type="Proteomes" id="UP000707731"/>
    </source>
</evidence>
<dbReference type="InterPro" id="IPR043131">
    <property type="entry name" value="BCAT-like_N"/>
</dbReference>
<dbReference type="InterPro" id="IPR001544">
    <property type="entry name" value="Aminotrans_IV"/>
</dbReference>
<keyword evidence="1" id="KW-0032">Aminotransferase</keyword>
<dbReference type="SUPFAM" id="SSF56752">
    <property type="entry name" value="D-aminoacid aminotransferase-like PLP-dependent enzymes"/>
    <property type="match status" value="1"/>
</dbReference>
<dbReference type="NCBIfam" id="NF006734">
    <property type="entry name" value="PRK09266.1"/>
    <property type="match status" value="1"/>
</dbReference>
<dbReference type="InterPro" id="IPR043132">
    <property type="entry name" value="BCAT-like_C"/>
</dbReference>
<comment type="caution">
    <text evidence="1">The sequence shown here is derived from an EMBL/GenBank/DDBJ whole genome shotgun (WGS) entry which is preliminary data.</text>
</comment>
<accession>A0ABS0DIJ8</accession>
<reference evidence="1 2" key="1">
    <citation type="submission" date="2020-10" db="EMBL/GenBank/DDBJ databases">
        <title>Identification of Nocardia species via Next-generation sequencing and recognition of intraspecies genetic diversity.</title>
        <authorList>
            <person name="Li P."/>
            <person name="Li P."/>
            <person name="Lu B."/>
        </authorList>
    </citation>
    <scope>NUCLEOTIDE SEQUENCE [LARGE SCALE GENOMIC DNA]</scope>
    <source>
        <strain evidence="1 2">BJ06-0143</strain>
    </source>
</reference>
<gene>
    <name evidence="1" type="ORF">IU449_27625</name>
</gene>
<keyword evidence="2" id="KW-1185">Reference proteome</keyword>
<dbReference type="GO" id="GO:0008483">
    <property type="term" value="F:transaminase activity"/>
    <property type="evidence" value="ECO:0007669"/>
    <property type="project" value="UniProtKB-KW"/>
</dbReference>